<feature type="transmembrane region" description="Helical" evidence="1">
    <location>
        <begin position="20"/>
        <end position="39"/>
    </location>
</feature>
<reference evidence="2" key="1">
    <citation type="submission" date="2022-10" db="EMBL/GenBank/DDBJ databases">
        <title>Tapping the CABI collections for fungal endophytes: first genome assemblies for Collariella, Neodidymelliopsis, Ascochyta clinopodiicola, Didymella pomorum, Didymosphaeria variabile, Neocosmospora piperis and Neocucurbitaria cava.</title>
        <authorList>
            <person name="Hill R."/>
        </authorList>
    </citation>
    <scope>NUCLEOTIDE SEQUENCE</scope>
    <source>
        <strain evidence="2">IMI 356815</strain>
    </source>
</reference>
<dbReference type="RefSeq" id="XP_056072506.1">
    <property type="nucleotide sequence ID" value="XM_056212198.1"/>
</dbReference>
<feature type="transmembrane region" description="Helical" evidence="1">
    <location>
        <begin position="141"/>
        <end position="163"/>
    </location>
</feature>
<dbReference type="GO" id="GO:0005886">
    <property type="term" value="C:plasma membrane"/>
    <property type="evidence" value="ECO:0007669"/>
    <property type="project" value="TreeGrafter"/>
</dbReference>
<comment type="caution">
    <text evidence="2">The sequence shown here is derived from an EMBL/GenBank/DDBJ whole genome shotgun (WGS) entry which is preliminary data.</text>
</comment>
<keyword evidence="3" id="KW-1185">Reference proteome</keyword>
<dbReference type="GO" id="GO:0015204">
    <property type="term" value="F:urea transmembrane transporter activity"/>
    <property type="evidence" value="ECO:0007669"/>
    <property type="project" value="InterPro"/>
</dbReference>
<dbReference type="InterPro" id="IPR031155">
    <property type="entry name" value="DUR"/>
</dbReference>
<evidence type="ECO:0000256" key="1">
    <source>
        <dbReference type="SAM" id="Phobius"/>
    </source>
</evidence>
<keyword evidence="1" id="KW-0472">Membrane</keyword>
<accession>A0A9W8XMK0</accession>
<dbReference type="AlphaFoldDB" id="A0A9W8XMK0"/>
<feature type="transmembrane region" description="Helical" evidence="1">
    <location>
        <begin position="102"/>
        <end position="121"/>
    </location>
</feature>
<dbReference type="InterPro" id="IPR038377">
    <property type="entry name" value="Na/Glc_symporter_sf"/>
</dbReference>
<protein>
    <submittedName>
        <fullName evidence="2">Uncharacterized protein</fullName>
    </submittedName>
</protein>
<organism evidence="2 3">
    <name type="scientific">Didymosphaeria variabile</name>
    <dbReference type="NCBI Taxonomy" id="1932322"/>
    <lineage>
        <taxon>Eukaryota</taxon>
        <taxon>Fungi</taxon>
        <taxon>Dikarya</taxon>
        <taxon>Ascomycota</taxon>
        <taxon>Pezizomycotina</taxon>
        <taxon>Dothideomycetes</taxon>
        <taxon>Pleosporomycetidae</taxon>
        <taxon>Pleosporales</taxon>
        <taxon>Massarineae</taxon>
        <taxon>Didymosphaeriaceae</taxon>
        <taxon>Didymosphaeria</taxon>
    </lineage>
</organism>
<keyword evidence="1" id="KW-1133">Transmembrane helix</keyword>
<dbReference type="PANTHER" id="PTHR46154:SF3">
    <property type="entry name" value="DUR32P"/>
    <property type="match status" value="1"/>
</dbReference>
<dbReference type="Gene3D" id="1.20.1730.10">
    <property type="entry name" value="Sodium/glucose cotransporter"/>
    <property type="match status" value="1"/>
</dbReference>
<keyword evidence="1" id="KW-0812">Transmembrane</keyword>
<gene>
    <name evidence="2" type="ORF">N0V89_003396</name>
</gene>
<sequence length="168" mass="18042">MSSLQLGVGGIELVPQSTGYALLIGWKCRLAFYVFKTNINPKASGKKLVKVSHLTVASRGCFITGIALALDYGGTNMTGIVLPCPGIVPLALTLLWSGQTRLAAMLSPILVFFTGLAIWLGTSKALCGESTWRLPTWGVPALYGATASFFSPTMYSVLISHYMPYKFD</sequence>
<dbReference type="GeneID" id="80906926"/>
<evidence type="ECO:0000313" key="3">
    <source>
        <dbReference type="Proteomes" id="UP001140513"/>
    </source>
</evidence>
<dbReference type="Proteomes" id="UP001140513">
    <property type="component" value="Unassembled WGS sequence"/>
</dbReference>
<proteinExistence type="predicted"/>
<feature type="transmembrane region" description="Helical" evidence="1">
    <location>
        <begin position="51"/>
        <end position="70"/>
    </location>
</feature>
<dbReference type="PANTHER" id="PTHR46154">
    <property type="match status" value="1"/>
</dbReference>
<dbReference type="EMBL" id="JAPEUX010000003">
    <property type="protein sequence ID" value="KAJ4355380.1"/>
    <property type="molecule type" value="Genomic_DNA"/>
</dbReference>
<evidence type="ECO:0000313" key="2">
    <source>
        <dbReference type="EMBL" id="KAJ4355380.1"/>
    </source>
</evidence>
<name>A0A9W8XMK0_9PLEO</name>
<feature type="transmembrane region" description="Helical" evidence="1">
    <location>
        <begin position="76"/>
        <end position="95"/>
    </location>
</feature>
<dbReference type="OrthoDB" id="6132759at2759"/>